<comment type="subcellular location">
    <subcellularLocation>
        <location evidence="1">Nucleus</location>
    </subcellularLocation>
</comment>
<evidence type="ECO:0000256" key="5">
    <source>
        <dbReference type="PROSITE-ProRule" id="PRU00176"/>
    </source>
</evidence>
<accession>A0A383WDY1</accession>
<feature type="compositionally biased region" description="Low complexity" evidence="6">
    <location>
        <begin position="887"/>
        <end position="903"/>
    </location>
</feature>
<feature type="domain" description="RRM" evidence="7">
    <location>
        <begin position="762"/>
        <end position="861"/>
    </location>
</feature>
<dbReference type="PANTHER" id="PTHR48039">
    <property type="entry name" value="RNA-BINDING MOTIF PROTEIN 14B"/>
    <property type="match status" value="1"/>
</dbReference>
<keyword evidence="4" id="KW-0539">Nucleus</keyword>
<keyword evidence="2" id="KW-0677">Repeat</keyword>
<name>A0A383WDY1_TETOB</name>
<evidence type="ECO:0000256" key="2">
    <source>
        <dbReference type="ARBA" id="ARBA00022737"/>
    </source>
</evidence>
<feature type="compositionally biased region" description="Low complexity" evidence="6">
    <location>
        <begin position="434"/>
        <end position="446"/>
    </location>
</feature>
<feature type="domain" description="RRM" evidence="7">
    <location>
        <begin position="11"/>
        <end position="91"/>
    </location>
</feature>
<protein>
    <recommendedName>
        <fullName evidence="7">RRM domain-containing protein</fullName>
    </recommendedName>
</protein>
<evidence type="ECO:0000256" key="3">
    <source>
        <dbReference type="ARBA" id="ARBA00022884"/>
    </source>
</evidence>
<dbReference type="Pfam" id="PF00076">
    <property type="entry name" value="RRM_1"/>
    <property type="match status" value="4"/>
</dbReference>
<evidence type="ECO:0000256" key="1">
    <source>
        <dbReference type="ARBA" id="ARBA00004123"/>
    </source>
</evidence>
<reference evidence="8 9" key="1">
    <citation type="submission" date="2016-10" db="EMBL/GenBank/DDBJ databases">
        <authorList>
            <person name="Cai Z."/>
        </authorList>
    </citation>
    <scope>NUCLEOTIDE SEQUENCE [LARGE SCALE GENOMIC DNA]</scope>
</reference>
<feature type="compositionally biased region" description="Low complexity" evidence="6">
    <location>
        <begin position="144"/>
        <end position="173"/>
    </location>
</feature>
<evidence type="ECO:0000256" key="6">
    <source>
        <dbReference type="SAM" id="MobiDB-lite"/>
    </source>
</evidence>
<dbReference type="InterPro" id="IPR035979">
    <property type="entry name" value="RBD_domain_sf"/>
</dbReference>
<dbReference type="InterPro" id="IPR000504">
    <property type="entry name" value="RRM_dom"/>
</dbReference>
<feature type="compositionally biased region" description="Basic and acidic residues" evidence="6">
    <location>
        <begin position="91"/>
        <end position="106"/>
    </location>
</feature>
<feature type="compositionally biased region" description="Acidic residues" evidence="6">
    <location>
        <begin position="487"/>
        <end position="529"/>
    </location>
</feature>
<dbReference type="SUPFAM" id="SSF54928">
    <property type="entry name" value="RNA-binding domain, RBD"/>
    <property type="match status" value="3"/>
</dbReference>
<proteinExistence type="predicted"/>
<dbReference type="PROSITE" id="PS50102">
    <property type="entry name" value="RRM"/>
    <property type="match status" value="4"/>
</dbReference>
<evidence type="ECO:0000256" key="4">
    <source>
        <dbReference type="ARBA" id="ARBA00023242"/>
    </source>
</evidence>
<dbReference type="GO" id="GO:0005634">
    <property type="term" value="C:nucleus"/>
    <property type="evidence" value="ECO:0007669"/>
    <property type="project" value="UniProtKB-SubCell"/>
</dbReference>
<dbReference type="CDD" id="cd12413">
    <property type="entry name" value="RRM1_RBM28_like"/>
    <property type="match status" value="1"/>
</dbReference>
<feature type="region of interest" description="Disordered" evidence="6">
    <location>
        <begin position="434"/>
        <end position="583"/>
    </location>
</feature>
<feature type="compositionally biased region" description="Low complexity" evidence="6">
    <location>
        <begin position="910"/>
        <end position="930"/>
    </location>
</feature>
<feature type="region of interest" description="Disordered" evidence="6">
    <location>
        <begin position="1114"/>
        <end position="1136"/>
    </location>
</feature>
<dbReference type="CDD" id="cd12416">
    <property type="entry name" value="RRM4_RBM28_like"/>
    <property type="match status" value="1"/>
</dbReference>
<dbReference type="InterPro" id="IPR012677">
    <property type="entry name" value="Nucleotide-bd_a/b_plait_sf"/>
</dbReference>
<feature type="region of interest" description="Disordered" evidence="6">
    <location>
        <begin position="730"/>
        <end position="752"/>
    </location>
</feature>
<dbReference type="STRING" id="3088.A0A383WDY1"/>
<evidence type="ECO:0000313" key="9">
    <source>
        <dbReference type="Proteomes" id="UP000256970"/>
    </source>
</evidence>
<feature type="compositionally biased region" description="Acidic residues" evidence="6">
    <location>
        <begin position="447"/>
        <end position="480"/>
    </location>
</feature>
<dbReference type="SMART" id="SM00360">
    <property type="entry name" value="RRM"/>
    <property type="match status" value="4"/>
</dbReference>
<feature type="compositionally biased region" description="Low complexity" evidence="6">
    <location>
        <begin position="970"/>
        <end position="1004"/>
    </location>
</feature>
<dbReference type="Gene3D" id="3.30.70.330">
    <property type="match status" value="4"/>
</dbReference>
<feature type="region of interest" description="Disordered" evidence="6">
    <location>
        <begin position="91"/>
        <end position="177"/>
    </location>
</feature>
<dbReference type="AlphaFoldDB" id="A0A383WDY1"/>
<dbReference type="InterPro" id="IPR051945">
    <property type="entry name" value="RRM_MRD1_RNA_proc_ribogen"/>
</dbReference>
<gene>
    <name evidence="8" type="ORF">BQ4739_LOCUS16153</name>
</gene>
<evidence type="ECO:0000313" key="8">
    <source>
        <dbReference type="EMBL" id="SZX75807.1"/>
    </source>
</evidence>
<feature type="compositionally biased region" description="Low complexity" evidence="6">
    <location>
        <begin position="550"/>
        <end position="583"/>
    </location>
</feature>
<dbReference type="PANTHER" id="PTHR48039:SF5">
    <property type="entry name" value="RNA-BINDING PROTEIN 28"/>
    <property type="match status" value="1"/>
</dbReference>
<evidence type="ECO:0000259" key="7">
    <source>
        <dbReference type="PROSITE" id="PS50102"/>
    </source>
</evidence>
<sequence length="1136" mass="119819">MPDGEAEKDARTLFVRNVAFSVDNAGLEQVFADIGPVRQCFLVTQKGAEGTKHRGIAFVQFAIPEDAQRAVEELNGREVAGRRLKIELAHKRAPLQERKQRKRAAEGDAAAGDEAAHEDEAQQPAAPAKPVKPAPEPAAKRQKQQQQQQQQQQQPLEGAAAAAAAAAASAGQHAGKDKHKWVRSVALGGLSQQVKAHALQLAAAAGGLQEVIDPPPADVAGRAHLAQDGCSGEAVFLVYATVKEASHAVTQLHGKAISPADIAAAEAAAAVAAEAAAAAAAAGGKAGKKGKAKQAAQLSAKQLKQQQAAAAAAAAAAAGSDGGTVLWARHVSGEGALVKKWRLILRNLAFQATEAEVRKLLAPSGVFAWQVQLPTRPDGRSTGFAFASFLSYHEAEKALAAVNGQLLRKRPVAVDWALGKGQYQQLQQQQQQGAAGGQAAAAAAADAAEDSLQEDEEEEDEDSDGGLSSEVEEEGSEDFEQAGSSGDGEEGSEAEEGEEAEEDEEALSSDEEEASEDEGSEEGEEEEGSEDRGFDQDRAVMQSALDAVIAQEQPQQQQQQQQAQQQQKQQQKQPPAGAPDAAAAASFRGAAVASTVFVRGLPLDVTSPELQARFERFGPVKACRVVMDKATGKPKGTAFIEFKGAAGAAAAADACARARAGKGPDVTVKGVKLSVDLALTQDDARRLGQEQGGVPGAGQSAGQSNKGGKFDRRNLYLAKEGFIEEGSAQWEAMSENDRRKRKRAAEEKNQKLKSPNFAVSTTRLAVRNIPASWDEAKLKAAFIAGVKARATKERPVVKQAKILRDPERPDAAGHPGGKSRGFGFVEFADESHALAALRQLNNNPTAFGSRDRRPIVEFAVDNVKVLRARDDKLAKQKARQQQKKQEQQQPAAEAAGAAAAGDAVAEDDAAGAAEEAGAAAASAKFTAGKASSNSAGEQQQQQEQLSKRQLKRQKEKQRKLAKIQANGLHPAAAGKPQQQQQQKQQQQGRPAGPGQQQQQQQNGKKASKRDTAAKVATAAAAAKSAQLAAKSARQQQQLQQEDAARGRKRAADAELDRLAAAGMDDGGAVGARGRGKGKQQQQQDAGKKRHKPGRAAEERLEAMVQDYKSKLFGLGGAAGKGQQQQQQRDSLKRWFD</sequence>
<keyword evidence="9" id="KW-1185">Reference proteome</keyword>
<feature type="domain" description="RRM" evidence="7">
    <location>
        <begin position="341"/>
        <end position="419"/>
    </location>
</feature>
<dbReference type="EMBL" id="FNXT01001243">
    <property type="protein sequence ID" value="SZX75807.1"/>
    <property type="molecule type" value="Genomic_DNA"/>
</dbReference>
<dbReference type="Proteomes" id="UP000256970">
    <property type="component" value="Unassembled WGS sequence"/>
</dbReference>
<feature type="compositionally biased region" description="Low complexity" evidence="6">
    <location>
        <begin position="1013"/>
        <end position="1041"/>
    </location>
</feature>
<organism evidence="8 9">
    <name type="scientific">Tetradesmus obliquus</name>
    <name type="common">Green alga</name>
    <name type="synonym">Acutodesmus obliquus</name>
    <dbReference type="NCBI Taxonomy" id="3088"/>
    <lineage>
        <taxon>Eukaryota</taxon>
        <taxon>Viridiplantae</taxon>
        <taxon>Chlorophyta</taxon>
        <taxon>core chlorophytes</taxon>
        <taxon>Chlorophyceae</taxon>
        <taxon>CS clade</taxon>
        <taxon>Sphaeropleales</taxon>
        <taxon>Scenedesmaceae</taxon>
        <taxon>Tetradesmus</taxon>
    </lineage>
</organism>
<feature type="region of interest" description="Disordered" evidence="6">
    <location>
        <begin position="872"/>
        <end position="1098"/>
    </location>
</feature>
<dbReference type="FunFam" id="3.30.70.330:FF:000182">
    <property type="entry name" value="RNA-binding motif protein 28"/>
    <property type="match status" value="1"/>
</dbReference>
<feature type="domain" description="RRM" evidence="7">
    <location>
        <begin position="594"/>
        <end position="680"/>
    </location>
</feature>
<dbReference type="GO" id="GO:0003729">
    <property type="term" value="F:mRNA binding"/>
    <property type="evidence" value="ECO:0007669"/>
    <property type="project" value="TreeGrafter"/>
</dbReference>
<feature type="compositionally biased region" description="Basic residues" evidence="6">
    <location>
        <begin position="948"/>
        <end position="961"/>
    </location>
</feature>
<keyword evidence="3 5" id="KW-0694">RNA-binding</keyword>
<feature type="compositionally biased region" description="Basic and acidic residues" evidence="6">
    <location>
        <begin position="1042"/>
        <end position="1057"/>
    </location>
</feature>
<feature type="region of interest" description="Disordered" evidence="6">
    <location>
        <begin position="688"/>
        <end position="710"/>
    </location>
</feature>